<proteinExistence type="inferred from homology"/>
<dbReference type="EC" id="3.1.2.2" evidence="16"/>
<keyword evidence="11" id="KW-0472">Membrane</keyword>
<evidence type="ECO:0000256" key="10">
    <source>
        <dbReference type="ARBA" id="ARBA00023098"/>
    </source>
</evidence>
<evidence type="ECO:0000256" key="12">
    <source>
        <dbReference type="ARBA" id="ARBA00023273"/>
    </source>
</evidence>
<evidence type="ECO:0000256" key="17">
    <source>
        <dbReference type="ARBA" id="ARBA00040123"/>
    </source>
</evidence>
<dbReference type="SUPFAM" id="SSF54637">
    <property type="entry name" value="Thioesterase/thiol ester dehydrase-isomerase"/>
    <property type="match status" value="1"/>
</dbReference>
<evidence type="ECO:0000256" key="1">
    <source>
        <dbReference type="ARBA" id="ARBA00004170"/>
    </source>
</evidence>
<dbReference type="GO" id="GO:0006631">
    <property type="term" value="P:fatty acid metabolic process"/>
    <property type="evidence" value="ECO:0007669"/>
    <property type="project" value="UniProtKB-KW"/>
</dbReference>
<sequence>MIESLRALQDRVAGSNPPISEMIEVTKRIDEIERLLSGYQVPYAESVAGRLEVPGRGQAMAPAFVVDHGDAAQVSGRVSFGRAYLGGGGAVHGGAIPLVFDEVLGRLATAGGRSRSRTAYLHVNYRAITPLERELSLTARFDREEGRKRFLTGELRDGDTLLADAEGLFVALRPGQP</sequence>
<gene>
    <name evidence="25" type="ORF">C5E45_19710</name>
</gene>
<evidence type="ECO:0000256" key="2">
    <source>
        <dbReference type="ARBA" id="ARBA00004496"/>
    </source>
</evidence>
<evidence type="ECO:0000256" key="5">
    <source>
        <dbReference type="ARBA" id="ARBA00022490"/>
    </source>
</evidence>
<evidence type="ECO:0000256" key="13">
    <source>
        <dbReference type="ARBA" id="ARBA00035852"/>
    </source>
</evidence>
<organism evidence="25 26">
    <name type="scientific">Nocardia nova</name>
    <dbReference type="NCBI Taxonomy" id="37330"/>
    <lineage>
        <taxon>Bacteria</taxon>
        <taxon>Bacillati</taxon>
        <taxon>Actinomycetota</taxon>
        <taxon>Actinomycetes</taxon>
        <taxon>Mycobacteriales</taxon>
        <taxon>Nocardiaceae</taxon>
        <taxon>Nocardia</taxon>
    </lineage>
</organism>
<dbReference type="Pfam" id="PF03061">
    <property type="entry name" value="4HBT"/>
    <property type="match status" value="1"/>
</dbReference>
<evidence type="ECO:0000256" key="16">
    <source>
        <dbReference type="ARBA" id="ARBA00038848"/>
    </source>
</evidence>
<name>A0A2S6ANA2_9NOCA</name>
<evidence type="ECO:0000256" key="20">
    <source>
        <dbReference type="ARBA" id="ARBA00047734"/>
    </source>
</evidence>
<comment type="catalytic activity">
    <reaction evidence="22">
        <text>dodecanoyl-CoA + H2O = dodecanoate + CoA + H(+)</text>
        <dbReference type="Rhea" id="RHEA:30135"/>
        <dbReference type="ChEBI" id="CHEBI:15377"/>
        <dbReference type="ChEBI" id="CHEBI:15378"/>
        <dbReference type="ChEBI" id="CHEBI:18262"/>
        <dbReference type="ChEBI" id="CHEBI:57287"/>
        <dbReference type="ChEBI" id="CHEBI:57375"/>
    </reaction>
    <physiologicalReaction direction="left-to-right" evidence="22">
        <dbReference type="Rhea" id="RHEA:30136"/>
    </physiologicalReaction>
</comment>
<keyword evidence="5" id="KW-0963">Cytoplasm</keyword>
<comment type="similarity">
    <text evidence="15">Belongs to the THEM4/THEM5 thioesterase family.</text>
</comment>
<evidence type="ECO:0000256" key="18">
    <source>
        <dbReference type="ARBA" id="ARBA00043210"/>
    </source>
</evidence>
<dbReference type="PANTHER" id="PTHR12418:SF19">
    <property type="entry name" value="ACYL-COENZYME A THIOESTERASE THEM4"/>
    <property type="match status" value="1"/>
</dbReference>
<keyword evidence="12" id="KW-0966">Cell projection</keyword>
<comment type="catalytic activity">
    <reaction evidence="20">
        <text>hexadecanoyl-CoA + H2O = hexadecanoate + CoA + H(+)</text>
        <dbReference type="Rhea" id="RHEA:16645"/>
        <dbReference type="ChEBI" id="CHEBI:7896"/>
        <dbReference type="ChEBI" id="CHEBI:15377"/>
        <dbReference type="ChEBI" id="CHEBI:15378"/>
        <dbReference type="ChEBI" id="CHEBI:57287"/>
        <dbReference type="ChEBI" id="CHEBI:57379"/>
        <dbReference type="EC" id="3.1.2.2"/>
    </reaction>
    <physiologicalReaction direction="left-to-right" evidence="20">
        <dbReference type="Rhea" id="RHEA:16646"/>
    </physiologicalReaction>
</comment>
<evidence type="ECO:0000256" key="9">
    <source>
        <dbReference type="ARBA" id="ARBA00022946"/>
    </source>
</evidence>
<evidence type="ECO:0000256" key="4">
    <source>
        <dbReference type="ARBA" id="ARBA00022475"/>
    </source>
</evidence>
<keyword evidence="10" id="KW-0443">Lipid metabolism</keyword>
<evidence type="ECO:0000256" key="3">
    <source>
        <dbReference type="ARBA" id="ARBA00004632"/>
    </source>
</evidence>
<comment type="caution">
    <text evidence="25">The sequence shown here is derived from an EMBL/GenBank/DDBJ whole genome shotgun (WGS) entry which is preliminary data.</text>
</comment>
<dbReference type="InterPro" id="IPR029069">
    <property type="entry name" value="HotDog_dom_sf"/>
</dbReference>
<comment type="catalytic activity">
    <reaction evidence="13">
        <text>(5Z,8Z,11Z,14Z)-eicosatetraenoyl-CoA + H2O = (5Z,8Z,11Z,14Z)-eicosatetraenoate + CoA + H(+)</text>
        <dbReference type="Rhea" id="RHEA:40151"/>
        <dbReference type="ChEBI" id="CHEBI:15377"/>
        <dbReference type="ChEBI" id="CHEBI:15378"/>
        <dbReference type="ChEBI" id="CHEBI:32395"/>
        <dbReference type="ChEBI" id="CHEBI:57287"/>
        <dbReference type="ChEBI" id="CHEBI:57368"/>
    </reaction>
    <physiologicalReaction direction="left-to-right" evidence="13">
        <dbReference type="Rhea" id="RHEA:40152"/>
    </physiologicalReaction>
</comment>
<dbReference type="EMBL" id="PSZC01000013">
    <property type="protein sequence ID" value="PPJ36689.1"/>
    <property type="molecule type" value="Genomic_DNA"/>
</dbReference>
<comment type="catalytic activity">
    <reaction evidence="21">
        <text>decanoyl-CoA + H2O = decanoate + CoA + H(+)</text>
        <dbReference type="Rhea" id="RHEA:40059"/>
        <dbReference type="ChEBI" id="CHEBI:15377"/>
        <dbReference type="ChEBI" id="CHEBI:15378"/>
        <dbReference type="ChEBI" id="CHEBI:27689"/>
        <dbReference type="ChEBI" id="CHEBI:57287"/>
        <dbReference type="ChEBI" id="CHEBI:61430"/>
    </reaction>
    <physiologicalReaction direction="left-to-right" evidence="21">
        <dbReference type="Rhea" id="RHEA:40060"/>
    </physiologicalReaction>
</comment>
<keyword evidence="6" id="KW-0053">Apoptosis</keyword>
<evidence type="ECO:0000313" key="25">
    <source>
        <dbReference type="EMBL" id="PPJ36689.1"/>
    </source>
</evidence>
<evidence type="ECO:0000256" key="19">
    <source>
        <dbReference type="ARBA" id="ARBA00047588"/>
    </source>
</evidence>
<evidence type="ECO:0000259" key="24">
    <source>
        <dbReference type="Pfam" id="PF03061"/>
    </source>
</evidence>
<dbReference type="Gene3D" id="3.10.129.10">
    <property type="entry name" value="Hotdog Thioesterase"/>
    <property type="match status" value="1"/>
</dbReference>
<dbReference type="AlphaFoldDB" id="A0A2S6ANA2"/>
<dbReference type="GO" id="GO:0005737">
    <property type="term" value="C:cytoplasm"/>
    <property type="evidence" value="ECO:0007669"/>
    <property type="project" value="UniProtKB-SubCell"/>
</dbReference>
<evidence type="ECO:0000256" key="21">
    <source>
        <dbReference type="ARBA" id="ARBA00047969"/>
    </source>
</evidence>
<evidence type="ECO:0000256" key="15">
    <source>
        <dbReference type="ARBA" id="ARBA00038456"/>
    </source>
</evidence>
<comment type="catalytic activity">
    <reaction evidence="23">
        <text>tetradecanoyl-CoA + H2O = tetradecanoate + CoA + H(+)</text>
        <dbReference type="Rhea" id="RHEA:40119"/>
        <dbReference type="ChEBI" id="CHEBI:15377"/>
        <dbReference type="ChEBI" id="CHEBI:15378"/>
        <dbReference type="ChEBI" id="CHEBI:30807"/>
        <dbReference type="ChEBI" id="CHEBI:57287"/>
        <dbReference type="ChEBI" id="CHEBI:57385"/>
    </reaction>
    <physiologicalReaction direction="left-to-right" evidence="23">
        <dbReference type="Rhea" id="RHEA:40120"/>
    </physiologicalReaction>
</comment>
<keyword evidence="9" id="KW-0809">Transit peptide</keyword>
<keyword evidence="7" id="KW-0378">Hydrolase</keyword>
<dbReference type="InterPro" id="IPR052365">
    <property type="entry name" value="THEM4/THEM5_acyl-CoA_thioest"/>
</dbReference>
<dbReference type="PANTHER" id="PTHR12418">
    <property type="entry name" value="ACYL-COENZYME A THIOESTERASE THEM4"/>
    <property type="match status" value="1"/>
</dbReference>
<keyword evidence="8" id="KW-0276">Fatty acid metabolism</keyword>
<dbReference type="OrthoDB" id="3474675at2"/>
<evidence type="ECO:0000256" key="22">
    <source>
        <dbReference type="ARBA" id="ARBA00048074"/>
    </source>
</evidence>
<evidence type="ECO:0000256" key="11">
    <source>
        <dbReference type="ARBA" id="ARBA00023136"/>
    </source>
</evidence>
<evidence type="ECO:0000256" key="7">
    <source>
        <dbReference type="ARBA" id="ARBA00022801"/>
    </source>
</evidence>
<evidence type="ECO:0000313" key="26">
    <source>
        <dbReference type="Proteomes" id="UP000239874"/>
    </source>
</evidence>
<reference evidence="25 26" key="1">
    <citation type="submission" date="2018-02" db="EMBL/GenBank/DDBJ databases">
        <title>8 Nocardia nova and 1 Nocardia cyriacigeorgica strain used for evolution to TMP-SMX.</title>
        <authorList>
            <person name="Mehta H."/>
            <person name="Weng J."/>
            <person name="Shamoo Y."/>
        </authorList>
    </citation>
    <scope>NUCLEOTIDE SEQUENCE [LARGE SCALE GENOMIC DNA]</scope>
    <source>
        <strain evidence="25 26">MDA3139</strain>
    </source>
</reference>
<protein>
    <recommendedName>
        <fullName evidence="17">Acyl-coenzyme A thioesterase THEM4</fullName>
        <ecNumber evidence="16">3.1.2.2</ecNumber>
    </recommendedName>
    <alternativeName>
        <fullName evidence="18">Thioesterase superfamily member 4</fullName>
    </alternativeName>
</protein>
<comment type="subcellular location">
    <subcellularLocation>
        <location evidence="3">Cell projection</location>
        <location evidence="3">Ruffle membrane</location>
    </subcellularLocation>
    <subcellularLocation>
        <location evidence="2">Cytoplasm</location>
    </subcellularLocation>
    <subcellularLocation>
        <location evidence="1">Membrane</location>
        <topology evidence="1">Peripheral membrane protein</topology>
    </subcellularLocation>
</comment>
<evidence type="ECO:0000256" key="14">
    <source>
        <dbReference type="ARBA" id="ARBA00037002"/>
    </source>
</evidence>
<accession>A0A2S6ANA2</accession>
<dbReference type="InterPro" id="IPR006683">
    <property type="entry name" value="Thioestr_dom"/>
</dbReference>
<dbReference type="GO" id="GO:0016787">
    <property type="term" value="F:hydrolase activity"/>
    <property type="evidence" value="ECO:0007669"/>
    <property type="project" value="UniProtKB-KW"/>
</dbReference>
<comment type="catalytic activity">
    <reaction evidence="19">
        <text>octanoyl-CoA + H2O = octanoate + CoA + H(+)</text>
        <dbReference type="Rhea" id="RHEA:30143"/>
        <dbReference type="ChEBI" id="CHEBI:15377"/>
        <dbReference type="ChEBI" id="CHEBI:15378"/>
        <dbReference type="ChEBI" id="CHEBI:25646"/>
        <dbReference type="ChEBI" id="CHEBI:57287"/>
        <dbReference type="ChEBI" id="CHEBI:57386"/>
    </reaction>
    <physiologicalReaction direction="left-to-right" evidence="19">
        <dbReference type="Rhea" id="RHEA:30144"/>
    </physiologicalReaction>
</comment>
<evidence type="ECO:0000256" key="6">
    <source>
        <dbReference type="ARBA" id="ARBA00022703"/>
    </source>
</evidence>
<comment type="catalytic activity">
    <reaction evidence="14">
        <text>(9Z)-octadecenoyl-CoA + H2O = (9Z)-octadecenoate + CoA + H(+)</text>
        <dbReference type="Rhea" id="RHEA:40139"/>
        <dbReference type="ChEBI" id="CHEBI:15377"/>
        <dbReference type="ChEBI" id="CHEBI:15378"/>
        <dbReference type="ChEBI" id="CHEBI:30823"/>
        <dbReference type="ChEBI" id="CHEBI:57287"/>
        <dbReference type="ChEBI" id="CHEBI:57387"/>
    </reaction>
    <physiologicalReaction direction="left-to-right" evidence="14">
        <dbReference type="Rhea" id="RHEA:40140"/>
    </physiologicalReaction>
</comment>
<dbReference type="GO" id="GO:0016020">
    <property type="term" value="C:membrane"/>
    <property type="evidence" value="ECO:0007669"/>
    <property type="project" value="UniProtKB-SubCell"/>
</dbReference>
<keyword evidence="4" id="KW-1003">Cell membrane</keyword>
<evidence type="ECO:0000256" key="23">
    <source>
        <dbReference type="ARBA" id="ARBA00048180"/>
    </source>
</evidence>
<evidence type="ECO:0000256" key="8">
    <source>
        <dbReference type="ARBA" id="ARBA00022832"/>
    </source>
</evidence>
<dbReference type="Proteomes" id="UP000239874">
    <property type="component" value="Unassembled WGS sequence"/>
</dbReference>
<feature type="domain" description="Thioesterase" evidence="24">
    <location>
        <begin position="88"/>
        <end position="161"/>
    </location>
</feature>